<organism evidence="2 4">
    <name type="scientific">Flagellimonas aequoris</name>
    <dbReference type="NCBI Taxonomy" id="2306997"/>
    <lineage>
        <taxon>Bacteria</taxon>
        <taxon>Pseudomonadati</taxon>
        <taxon>Bacteroidota</taxon>
        <taxon>Flavobacteriia</taxon>
        <taxon>Flavobacteriales</taxon>
        <taxon>Flavobacteriaceae</taxon>
        <taxon>Flagellimonas</taxon>
    </lineage>
</organism>
<keyword evidence="1" id="KW-0472">Membrane</keyword>
<evidence type="ECO:0000313" key="2">
    <source>
        <dbReference type="EMBL" id="RIV74434.1"/>
    </source>
</evidence>
<accession>A0A418NCA5</accession>
<proteinExistence type="predicted"/>
<dbReference type="RefSeq" id="WP_119638394.1">
    <property type="nucleotide sequence ID" value="NZ_QXFJ01000007.1"/>
</dbReference>
<dbReference type="AlphaFoldDB" id="A0A418NCA5"/>
<feature type="transmembrane region" description="Helical" evidence="1">
    <location>
        <begin position="21"/>
        <end position="42"/>
    </location>
</feature>
<dbReference type="Proteomes" id="UP000321528">
    <property type="component" value="Unassembled WGS sequence"/>
</dbReference>
<evidence type="ECO:0000256" key="1">
    <source>
        <dbReference type="SAM" id="Phobius"/>
    </source>
</evidence>
<evidence type="ECO:0000313" key="3">
    <source>
        <dbReference type="EMBL" id="TXK08558.1"/>
    </source>
</evidence>
<evidence type="ECO:0000313" key="5">
    <source>
        <dbReference type="Proteomes" id="UP000321528"/>
    </source>
</evidence>
<keyword evidence="1" id="KW-1133">Transmembrane helix</keyword>
<dbReference type="EMBL" id="VNWL01000006">
    <property type="protein sequence ID" value="TXK08558.1"/>
    <property type="molecule type" value="Genomic_DNA"/>
</dbReference>
<evidence type="ECO:0000313" key="4">
    <source>
        <dbReference type="Proteomes" id="UP000284189"/>
    </source>
</evidence>
<name>A0A418NCA5_9FLAO</name>
<comment type="caution">
    <text evidence="2">The sequence shown here is derived from an EMBL/GenBank/DDBJ whole genome shotgun (WGS) entry which is preliminary data.</text>
</comment>
<evidence type="ECO:0008006" key="6">
    <source>
        <dbReference type="Google" id="ProtNLM"/>
    </source>
</evidence>
<sequence length="255" mass="30071">MGGSFKFWECGKNGRENNSKLYVEPVVKAYFIIKFIISWSFYIDMKNIFKVSVIMIFLFSCGQSECDVAEKMARIDFKNDNFKLHSMETFPVESTYFYVLRERFNVKWRFISQDSMRFYYCYDSIMCALLDEKLGIDFRENAKSISDSLENLSNWNSLPEFTGGIKELQKFIAKRLTISKDDMDMDSQIGQRIQIEFEINEKGKVVNPVIRKGINKKIDQKIIDIVDQLPDWTPAYQYGKPIRKKFSFGIYIELE</sequence>
<dbReference type="OrthoDB" id="1095452at2"/>
<reference evidence="2 4" key="1">
    <citation type="submission" date="2018-08" db="EMBL/GenBank/DDBJ databases">
        <title>Proposal of Muricauda 72 sp.nov. and Muricauda NH166 sp.nov., isolated from seawater.</title>
        <authorList>
            <person name="Cheng H."/>
            <person name="Wu Y.-H."/>
            <person name="Guo L.-L."/>
            <person name="Xu X.-W."/>
        </authorList>
    </citation>
    <scope>NUCLEOTIDE SEQUENCE [LARGE SCALE GENOMIC DNA]</scope>
    <source>
        <strain evidence="2 4">NH166</strain>
    </source>
</reference>
<protein>
    <recommendedName>
        <fullName evidence="6">TonB C-terminal domain-containing protein</fullName>
    </recommendedName>
</protein>
<dbReference type="EMBL" id="QXFJ01000007">
    <property type="protein sequence ID" value="RIV74434.1"/>
    <property type="molecule type" value="Genomic_DNA"/>
</dbReference>
<reference evidence="3 5" key="2">
    <citation type="submission" date="2019-07" db="EMBL/GenBank/DDBJ databases">
        <title>Draft genome of two Muricauda strains isolated from deep sea.</title>
        <authorList>
            <person name="Sun C."/>
        </authorList>
    </citation>
    <scope>NUCLEOTIDE SEQUENCE [LARGE SCALE GENOMIC DNA]</scope>
    <source>
        <strain evidence="3 5">NH166</strain>
    </source>
</reference>
<dbReference type="Proteomes" id="UP000284189">
    <property type="component" value="Unassembled WGS sequence"/>
</dbReference>
<keyword evidence="5" id="KW-1185">Reference proteome</keyword>
<keyword evidence="1" id="KW-0812">Transmembrane</keyword>
<gene>
    <name evidence="2" type="ORF">D2U88_00785</name>
    <name evidence="3" type="ORF">FQ019_00765</name>
</gene>
<dbReference type="Gene3D" id="3.30.1150.10">
    <property type="match status" value="1"/>
</dbReference>